<dbReference type="AlphaFoldDB" id="A0AAV5FV05"/>
<comment type="caution">
    <text evidence="2">The sequence shown here is derived from an EMBL/GenBank/DDBJ whole genome shotgun (WGS) entry which is preliminary data.</text>
</comment>
<gene>
    <name evidence="2" type="primary">gb27436</name>
    <name evidence="2" type="ORF">PR202_gb27436</name>
</gene>
<dbReference type="PANTHER" id="PTHR33116:SF86">
    <property type="entry name" value="REVERSE TRANSCRIPTASE DOMAIN-CONTAINING PROTEIN"/>
    <property type="match status" value="1"/>
</dbReference>
<evidence type="ECO:0000256" key="1">
    <source>
        <dbReference type="SAM" id="Phobius"/>
    </source>
</evidence>
<keyword evidence="1" id="KW-0812">Transmembrane</keyword>
<reference evidence="2" key="1">
    <citation type="journal article" date="2018" name="DNA Res.">
        <title>Multiple hybrid de novo genome assembly of finger millet, an orphan allotetraploid crop.</title>
        <authorList>
            <person name="Hatakeyama M."/>
            <person name="Aluri S."/>
            <person name="Balachadran M.T."/>
            <person name="Sivarajan S.R."/>
            <person name="Patrignani A."/>
            <person name="Gruter S."/>
            <person name="Poveda L."/>
            <person name="Shimizu-Inatsugi R."/>
            <person name="Baeten J."/>
            <person name="Francoijs K.J."/>
            <person name="Nataraja K.N."/>
            <person name="Reddy Y.A.N."/>
            <person name="Phadnis S."/>
            <person name="Ravikumar R.L."/>
            <person name="Schlapbach R."/>
            <person name="Sreeman S.M."/>
            <person name="Shimizu K.K."/>
        </authorList>
    </citation>
    <scope>NUCLEOTIDE SEQUENCE</scope>
</reference>
<accession>A0AAV5FV05</accession>
<organism evidence="2 3">
    <name type="scientific">Eleusine coracana subsp. coracana</name>
    <dbReference type="NCBI Taxonomy" id="191504"/>
    <lineage>
        <taxon>Eukaryota</taxon>
        <taxon>Viridiplantae</taxon>
        <taxon>Streptophyta</taxon>
        <taxon>Embryophyta</taxon>
        <taxon>Tracheophyta</taxon>
        <taxon>Spermatophyta</taxon>
        <taxon>Magnoliopsida</taxon>
        <taxon>Liliopsida</taxon>
        <taxon>Poales</taxon>
        <taxon>Poaceae</taxon>
        <taxon>PACMAD clade</taxon>
        <taxon>Chloridoideae</taxon>
        <taxon>Cynodonteae</taxon>
        <taxon>Eleusininae</taxon>
        <taxon>Eleusine</taxon>
    </lineage>
</organism>
<keyword evidence="1" id="KW-0472">Membrane</keyword>
<proteinExistence type="predicted"/>
<protein>
    <submittedName>
        <fullName evidence="2">Uncharacterized protein</fullName>
    </submittedName>
</protein>
<dbReference type="PANTHER" id="PTHR33116">
    <property type="entry name" value="REVERSE TRANSCRIPTASE ZINC-BINDING DOMAIN-CONTAINING PROTEIN-RELATED-RELATED"/>
    <property type="match status" value="1"/>
</dbReference>
<evidence type="ECO:0000313" key="2">
    <source>
        <dbReference type="EMBL" id="GJN38400.1"/>
    </source>
</evidence>
<sequence>MPNWAKSSILFSRNVDDNTKAQITNTFPVQPMDPTTIHLGHPLIISHTERTRAYGFILNKFRAKLTTVKTNKINHVGRLAYINCVFASIPIFYMSNILFTKKFLAKLNAIVRNFRQCNIFHSCKSFMKINQTSFVGNWHQQANAPPKKLTGTMPIRLSLLPGGQEGIQAQITHLLSPSATQDLVKLVITTMWQLWKARNDKRFNKHNWSPQ</sequence>
<reference evidence="2" key="2">
    <citation type="submission" date="2021-12" db="EMBL/GenBank/DDBJ databases">
        <title>Resequencing data analysis of finger millet.</title>
        <authorList>
            <person name="Hatakeyama M."/>
            <person name="Aluri S."/>
            <person name="Balachadran M.T."/>
            <person name="Sivarajan S.R."/>
            <person name="Poveda L."/>
            <person name="Shimizu-Inatsugi R."/>
            <person name="Schlapbach R."/>
            <person name="Sreeman S.M."/>
            <person name="Shimizu K.K."/>
        </authorList>
    </citation>
    <scope>NUCLEOTIDE SEQUENCE</scope>
</reference>
<dbReference type="Proteomes" id="UP001054889">
    <property type="component" value="Unassembled WGS sequence"/>
</dbReference>
<keyword evidence="3" id="KW-1185">Reference proteome</keyword>
<keyword evidence="1" id="KW-1133">Transmembrane helix</keyword>
<dbReference type="EMBL" id="BQKI01000096">
    <property type="protein sequence ID" value="GJN38400.1"/>
    <property type="molecule type" value="Genomic_DNA"/>
</dbReference>
<name>A0AAV5FV05_ELECO</name>
<evidence type="ECO:0000313" key="3">
    <source>
        <dbReference type="Proteomes" id="UP001054889"/>
    </source>
</evidence>
<feature type="transmembrane region" description="Helical" evidence="1">
    <location>
        <begin position="79"/>
        <end position="99"/>
    </location>
</feature>